<organism evidence="9 10">
    <name type="scientific">Paragonimus westermani</name>
    <dbReference type="NCBI Taxonomy" id="34504"/>
    <lineage>
        <taxon>Eukaryota</taxon>
        <taxon>Metazoa</taxon>
        <taxon>Spiralia</taxon>
        <taxon>Lophotrochozoa</taxon>
        <taxon>Platyhelminthes</taxon>
        <taxon>Trematoda</taxon>
        <taxon>Digenea</taxon>
        <taxon>Plagiorchiida</taxon>
        <taxon>Troglotremata</taxon>
        <taxon>Troglotrematidae</taxon>
        <taxon>Paragonimus</taxon>
    </lineage>
</organism>
<evidence type="ECO:0000256" key="8">
    <source>
        <dbReference type="ARBA" id="ARBA00023277"/>
    </source>
</evidence>
<keyword evidence="6" id="KW-0378">Hydrolase</keyword>
<accession>A0A5J4N8Y0</accession>
<name>A0A5J4N8Y0_9TREM</name>
<evidence type="ECO:0000313" key="10">
    <source>
        <dbReference type="Proteomes" id="UP000324629"/>
    </source>
</evidence>
<keyword evidence="8" id="KW-0119">Carbohydrate metabolism</keyword>
<dbReference type="InterPro" id="IPR006879">
    <property type="entry name" value="YdjC-like"/>
</dbReference>
<comment type="cofactor">
    <cofactor evidence="1">
        <name>Mg(2+)</name>
        <dbReference type="ChEBI" id="CHEBI:18420"/>
    </cofactor>
</comment>
<dbReference type="GO" id="GO:0016787">
    <property type="term" value="F:hydrolase activity"/>
    <property type="evidence" value="ECO:0007669"/>
    <property type="project" value="UniProtKB-KW"/>
</dbReference>
<dbReference type="Proteomes" id="UP000324629">
    <property type="component" value="Unassembled WGS sequence"/>
</dbReference>
<dbReference type="EMBL" id="QNGE01005501">
    <property type="protein sequence ID" value="KAA3672005.1"/>
    <property type="molecule type" value="Genomic_DNA"/>
</dbReference>
<dbReference type="InterPro" id="IPR011330">
    <property type="entry name" value="Glyco_hydro/deAcase_b/a-brl"/>
</dbReference>
<dbReference type="GO" id="GO:0019213">
    <property type="term" value="F:deacetylase activity"/>
    <property type="evidence" value="ECO:0007669"/>
    <property type="project" value="TreeGrafter"/>
</dbReference>
<evidence type="ECO:0000256" key="6">
    <source>
        <dbReference type="ARBA" id="ARBA00022801"/>
    </source>
</evidence>
<dbReference type="GO" id="GO:0046872">
    <property type="term" value="F:metal ion binding"/>
    <property type="evidence" value="ECO:0007669"/>
    <property type="project" value="UniProtKB-KW"/>
</dbReference>
<dbReference type="Pfam" id="PF04794">
    <property type="entry name" value="YdjC"/>
    <property type="match status" value="1"/>
</dbReference>
<evidence type="ECO:0000256" key="2">
    <source>
        <dbReference type="ARBA" id="ARBA00003451"/>
    </source>
</evidence>
<evidence type="ECO:0000313" key="9">
    <source>
        <dbReference type="EMBL" id="KAA3672005.1"/>
    </source>
</evidence>
<dbReference type="Gene3D" id="3.20.20.370">
    <property type="entry name" value="Glycoside hydrolase/deacetylase"/>
    <property type="match status" value="1"/>
</dbReference>
<dbReference type="SUPFAM" id="SSF88713">
    <property type="entry name" value="Glycoside hydrolase/deacetylase"/>
    <property type="match status" value="1"/>
</dbReference>
<comment type="function">
    <text evidence="2">Probably catalyzes the deacetylation of acetylated carbohydrates an important step in the degradation of oligosaccharides.</text>
</comment>
<dbReference type="PANTHER" id="PTHR31609:SF1">
    <property type="entry name" value="CARBOHYDRATE DEACETYLASE"/>
    <property type="match status" value="1"/>
</dbReference>
<reference evidence="9 10" key="1">
    <citation type="journal article" date="2019" name="Gigascience">
        <title>Whole-genome sequence of the oriental lung fluke Paragonimus westermani.</title>
        <authorList>
            <person name="Oey H."/>
            <person name="Zakrzewski M."/>
            <person name="Narain K."/>
            <person name="Devi K.R."/>
            <person name="Agatsuma T."/>
            <person name="Nawaratna S."/>
            <person name="Gobert G.N."/>
            <person name="Jones M.K."/>
            <person name="Ragan M.A."/>
            <person name="McManus D.P."/>
            <person name="Krause L."/>
        </authorList>
    </citation>
    <scope>NUCLEOTIDE SEQUENCE [LARGE SCALE GENOMIC DNA]</scope>
    <source>
        <strain evidence="9 10">IND2009</strain>
    </source>
</reference>
<evidence type="ECO:0000256" key="3">
    <source>
        <dbReference type="ARBA" id="ARBA00008843"/>
    </source>
</evidence>
<sequence length="316" mass="35261">MRHLVVTADDGFYGEQRDVGIVRCLKGFGVTEVSIIVNSTLAASLLPLSNASRTERSRLFAFLHAENHIPGLHFNLTEGIPLCPARTVATLTNEQDHFLGKYGLRKKLLSSSGENSVRQDHIERELERQLLNFHHLFLAPPSHVDGHQHIHVLPAIVPVLCRILPRHGVRWIRLPQEARANLESASAYLTTESLDFYRTISSQAAAAKPKFIASGLRCTDAFVGMTLMGRNQTLTKVIQSLQRVGDNGAITVEFMTHPGFPLKQNQAGDVGCGEGPDEFSCSTDREFEMEFLLSEPFKSSLEQNSYRRMRFADLLP</sequence>
<evidence type="ECO:0000256" key="4">
    <source>
        <dbReference type="ARBA" id="ARBA00018477"/>
    </source>
</evidence>
<evidence type="ECO:0000256" key="7">
    <source>
        <dbReference type="ARBA" id="ARBA00022842"/>
    </source>
</evidence>
<evidence type="ECO:0000256" key="5">
    <source>
        <dbReference type="ARBA" id="ARBA00022723"/>
    </source>
</evidence>
<dbReference type="AlphaFoldDB" id="A0A5J4N8Y0"/>
<keyword evidence="7" id="KW-0460">Magnesium</keyword>
<keyword evidence="10" id="KW-1185">Reference proteome</keyword>
<comment type="caution">
    <text evidence="9">The sequence shown here is derived from an EMBL/GenBank/DDBJ whole genome shotgun (WGS) entry which is preliminary data.</text>
</comment>
<dbReference type="GO" id="GO:0005975">
    <property type="term" value="P:carbohydrate metabolic process"/>
    <property type="evidence" value="ECO:0007669"/>
    <property type="project" value="InterPro"/>
</dbReference>
<gene>
    <name evidence="9" type="ORF">DEA37_0000407</name>
</gene>
<evidence type="ECO:0000256" key="1">
    <source>
        <dbReference type="ARBA" id="ARBA00001946"/>
    </source>
</evidence>
<dbReference type="PANTHER" id="PTHR31609">
    <property type="entry name" value="YDJC DEACETYLASE FAMILY MEMBER"/>
    <property type="match status" value="1"/>
</dbReference>
<protein>
    <recommendedName>
        <fullName evidence="4">Carbohydrate deacetylase</fullName>
    </recommendedName>
</protein>
<proteinExistence type="inferred from homology"/>
<comment type="similarity">
    <text evidence="3">Belongs to the YdjC deacetylase family.</text>
</comment>
<keyword evidence="5" id="KW-0479">Metal-binding</keyword>